<sequence>MQWSSAAQPGLRRVVAGLVGSADQTRIEGGPTTASPRQRRPLCAGVSPRLSQGRK</sequence>
<dbReference type="EMBL" id="JABEOV010000030">
    <property type="protein sequence ID" value="NNG55463.1"/>
    <property type="molecule type" value="Genomic_DNA"/>
</dbReference>
<dbReference type="RefSeq" id="WP_157403880.1">
    <property type="nucleotide sequence ID" value="NZ_JABEOV010000030.1"/>
</dbReference>
<evidence type="ECO:0000313" key="3">
    <source>
        <dbReference type="Proteomes" id="UP000557656"/>
    </source>
</evidence>
<evidence type="ECO:0000256" key="1">
    <source>
        <dbReference type="SAM" id="MobiDB-lite"/>
    </source>
</evidence>
<name>A0ABX1UR75_9SPHN</name>
<evidence type="ECO:0000313" key="2">
    <source>
        <dbReference type="EMBL" id="NNG55463.1"/>
    </source>
</evidence>
<accession>A0ABX1UR75</accession>
<proteinExistence type="predicted"/>
<gene>
    <name evidence="2" type="ORF">HKX05_19150</name>
</gene>
<feature type="region of interest" description="Disordered" evidence="1">
    <location>
        <begin position="21"/>
        <end position="55"/>
    </location>
</feature>
<dbReference type="Proteomes" id="UP000557656">
    <property type="component" value="Unassembled WGS sequence"/>
</dbReference>
<reference evidence="2 3" key="1">
    <citation type="submission" date="2020-05" db="EMBL/GenBank/DDBJ databases">
        <title>Draft Genome Sequences of Sphingomonas sp. Isolated from the International Space Station.</title>
        <authorList>
            <person name="Bijlani S."/>
            <person name="Singh N.K."/>
            <person name="Mason C.E."/>
            <person name="Wang C.C."/>
            <person name="Venkateswaran K."/>
        </authorList>
    </citation>
    <scope>NUCLEOTIDE SEQUENCE [LARGE SCALE GENOMIC DNA]</scope>
    <source>
        <strain evidence="2 3">IIF7SW-B5</strain>
    </source>
</reference>
<protein>
    <submittedName>
        <fullName evidence="2">Uncharacterized protein</fullName>
    </submittedName>
</protein>
<keyword evidence="3" id="KW-1185">Reference proteome</keyword>
<comment type="caution">
    <text evidence="2">The sequence shown here is derived from an EMBL/GenBank/DDBJ whole genome shotgun (WGS) entry which is preliminary data.</text>
</comment>
<organism evidence="2 3">
    <name type="scientific">Sphingomonas sanguinis</name>
    <dbReference type="NCBI Taxonomy" id="33051"/>
    <lineage>
        <taxon>Bacteria</taxon>
        <taxon>Pseudomonadati</taxon>
        <taxon>Pseudomonadota</taxon>
        <taxon>Alphaproteobacteria</taxon>
        <taxon>Sphingomonadales</taxon>
        <taxon>Sphingomonadaceae</taxon>
        <taxon>Sphingomonas</taxon>
    </lineage>
</organism>